<sequence length="405" mass="45245">METNGVDKTEAPDVESFTDIEGDIDLNNILEKIPDSEREGIFEDYKYSERGWEFSHTLVDDCCIVSNPLFARGTGIVLVTDPRSIKRATGGPVPYGWAGITFNLSMEVRHIQDKGCGMVAKRHFLPGETLLLANPFFLVDERVLGITPVDVRNEIIKLALSKLPLRTRATLDKNVAKRAAEAGGSREVDLILTNAYCIPATSGTPCYFALYPFSSFFNHDCRPNVTYYIDKSWAFNASTNRDIGIGEELCVSYVSLWEPSWIRRATIRSWGFRCQCKLCDLPKELERRSDNRLAKIRELWYRLESWKDVIDGDDKTVDYFISLCTREGLTEVYARWVLRLANKAYHLLALKAAGGTQGSTAAVEGGQTQSSTGAGANPQSTVVLQLQAKKKTARISNGKHCKGYS</sequence>
<name>A0AAE0N104_9PEZI</name>
<dbReference type="InterPro" id="IPR001214">
    <property type="entry name" value="SET_dom"/>
</dbReference>
<dbReference type="EMBL" id="JAULSN010000007">
    <property type="protein sequence ID" value="KAK3366866.1"/>
    <property type="molecule type" value="Genomic_DNA"/>
</dbReference>
<dbReference type="Proteomes" id="UP001287356">
    <property type="component" value="Unassembled WGS sequence"/>
</dbReference>
<feature type="domain" description="SET" evidence="1">
    <location>
        <begin position="104"/>
        <end position="254"/>
    </location>
</feature>
<dbReference type="Pfam" id="PF00856">
    <property type="entry name" value="SET"/>
    <property type="match status" value="1"/>
</dbReference>
<dbReference type="AlphaFoldDB" id="A0AAE0N104"/>
<organism evidence="2 3">
    <name type="scientific">Lasiosphaeria ovina</name>
    <dbReference type="NCBI Taxonomy" id="92902"/>
    <lineage>
        <taxon>Eukaryota</taxon>
        <taxon>Fungi</taxon>
        <taxon>Dikarya</taxon>
        <taxon>Ascomycota</taxon>
        <taxon>Pezizomycotina</taxon>
        <taxon>Sordariomycetes</taxon>
        <taxon>Sordariomycetidae</taxon>
        <taxon>Sordariales</taxon>
        <taxon>Lasiosphaeriaceae</taxon>
        <taxon>Lasiosphaeria</taxon>
    </lineage>
</organism>
<reference evidence="2" key="2">
    <citation type="submission" date="2023-06" db="EMBL/GenBank/DDBJ databases">
        <authorList>
            <consortium name="Lawrence Berkeley National Laboratory"/>
            <person name="Haridas S."/>
            <person name="Hensen N."/>
            <person name="Bonometti L."/>
            <person name="Westerberg I."/>
            <person name="Brannstrom I.O."/>
            <person name="Guillou S."/>
            <person name="Cros-Aarteil S."/>
            <person name="Calhoun S."/>
            <person name="Kuo A."/>
            <person name="Mondo S."/>
            <person name="Pangilinan J."/>
            <person name="Riley R."/>
            <person name="Labutti K."/>
            <person name="Andreopoulos B."/>
            <person name="Lipzen A."/>
            <person name="Chen C."/>
            <person name="Yanf M."/>
            <person name="Daum C."/>
            <person name="Ng V."/>
            <person name="Clum A."/>
            <person name="Steindorff A."/>
            <person name="Ohm R."/>
            <person name="Martin F."/>
            <person name="Silar P."/>
            <person name="Natvig D."/>
            <person name="Lalanne C."/>
            <person name="Gautier V."/>
            <person name="Ament-Velasquez S.L."/>
            <person name="Kruys A."/>
            <person name="Hutchinson M.I."/>
            <person name="Powell A.J."/>
            <person name="Barry K."/>
            <person name="Miller A.N."/>
            <person name="Grigoriev I.V."/>
            <person name="Debuchy R."/>
            <person name="Gladieux P."/>
            <person name="Thoren M.H."/>
            <person name="Johannesson H."/>
        </authorList>
    </citation>
    <scope>NUCLEOTIDE SEQUENCE</scope>
    <source>
        <strain evidence="2">CBS 958.72</strain>
    </source>
</reference>
<accession>A0AAE0N104</accession>
<dbReference type="InterPro" id="IPR046341">
    <property type="entry name" value="SET_dom_sf"/>
</dbReference>
<protein>
    <recommendedName>
        <fullName evidence="1">SET domain-containing protein</fullName>
    </recommendedName>
</protein>
<keyword evidence="3" id="KW-1185">Reference proteome</keyword>
<proteinExistence type="predicted"/>
<evidence type="ECO:0000313" key="3">
    <source>
        <dbReference type="Proteomes" id="UP001287356"/>
    </source>
</evidence>
<dbReference type="Gene3D" id="2.170.270.10">
    <property type="entry name" value="SET domain"/>
    <property type="match status" value="1"/>
</dbReference>
<dbReference type="SUPFAM" id="SSF82199">
    <property type="entry name" value="SET domain"/>
    <property type="match status" value="1"/>
</dbReference>
<dbReference type="CDD" id="cd20071">
    <property type="entry name" value="SET_SMYD"/>
    <property type="match status" value="1"/>
</dbReference>
<dbReference type="InterPro" id="IPR053185">
    <property type="entry name" value="SET_domain_protein"/>
</dbReference>
<evidence type="ECO:0000313" key="2">
    <source>
        <dbReference type="EMBL" id="KAK3366866.1"/>
    </source>
</evidence>
<dbReference type="PANTHER" id="PTHR47332">
    <property type="entry name" value="SET DOMAIN-CONTAINING PROTEIN 5"/>
    <property type="match status" value="1"/>
</dbReference>
<comment type="caution">
    <text evidence="2">The sequence shown here is derived from an EMBL/GenBank/DDBJ whole genome shotgun (WGS) entry which is preliminary data.</text>
</comment>
<evidence type="ECO:0000259" key="1">
    <source>
        <dbReference type="PROSITE" id="PS50280"/>
    </source>
</evidence>
<dbReference type="PANTHER" id="PTHR47332:SF6">
    <property type="entry name" value="SET DOMAIN-CONTAINING PROTEIN"/>
    <property type="match status" value="1"/>
</dbReference>
<dbReference type="PROSITE" id="PS50280">
    <property type="entry name" value="SET"/>
    <property type="match status" value="1"/>
</dbReference>
<reference evidence="2" key="1">
    <citation type="journal article" date="2023" name="Mol. Phylogenet. Evol.">
        <title>Genome-scale phylogeny and comparative genomics of the fungal order Sordariales.</title>
        <authorList>
            <person name="Hensen N."/>
            <person name="Bonometti L."/>
            <person name="Westerberg I."/>
            <person name="Brannstrom I.O."/>
            <person name="Guillou S."/>
            <person name="Cros-Aarteil S."/>
            <person name="Calhoun S."/>
            <person name="Haridas S."/>
            <person name="Kuo A."/>
            <person name="Mondo S."/>
            <person name="Pangilinan J."/>
            <person name="Riley R."/>
            <person name="LaButti K."/>
            <person name="Andreopoulos B."/>
            <person name="Lipzen A."/>
            <person name="Chen C."/>
            <person name="Yan M."/>
            <person name="Daum C."/>
            <person name="Ng V."/>
            <person name="Clum A."/>
            <person name="Steindorff A."/>
            <person name="Ohm R.A."/>
            <person name="Martin F."/>
            <person name="Silar P."/>
            <person name="Natvig D.O."/>
            <person name="Lalanne C."/>
            <person name="Gautier V."/>
            <person name="Ament-Velasquez S.L."/>
            <person name="Kruys A."/>
            <person name="Hutchinson M.I."/>
            <person name="Powell A.J."/>
            <person name="Barry K."/>
            <person name="Miller A.N."/>
            <person name="Grigoriev I.V."/>
            <person name="Debuchy R."/>
            <person name="Gladieux P."/>
            <person name="Hiltunen Thoren M."/>
            <person name="Johannesson H."/>
        </authorList>
    </citation>
    <scope>NUCLEOTIDE SEQUENCE</scope>
    <source>
        <strain evidence="2">CBS 958.72</strain>
    </source>
</reference>
<gene>
    <name evidence="2" type="ORF">B0T24DRAFT_370088</name>
</gene>